<dbReference type="RefSeq" id="XP_022463505.1">
    <property type="nucleotide sequence ID" value="XM_022606850.1"/>
</dbReference>
<dbReference type="PROSITE" id="PS01359">
    <property type="entry name" value="ZF_PHD_1"/>
    <property type="match status" value="1"/>
</dbReference>
<keyword evidence="10" id="KW-1185">Reference proteome</keyword>
<dbReference type="Pfam" id="PF00856">
    <property type="entry name" value="SET"/>
    <property type="match status" value="1"/>
</dbReference>
<keyword evidence="2 5" id="KW-0863">Zinc-finger</keyword>
<evidence type="ECO:0000256" key="4">
    <source>
        <dbReference type="ARBA" id="ARBA00022853"/>
    </source>
</evidence>
<sequence>MESTSNNFGPSERLIEEFSISSVSSNHDGQVSTLAHNDTDTAQDTKTEVAITSAEDTIPNHSQSSDTERIPQQHTDPDIIESATIGESHNVSQDIINVPLADSKEGGASAPQDHELHGTTITDSIQENNKNLSSREAPQEHGTMITTAEDVRTNSASQQDQNSTVSDSYIIDPDAGIITCICGFDDDDGFTIQCDHCYRWQHAACYNIENLEAVPENYLCNVCQPRDLDDKVAKELQLKRRNILLPVTGDLDENLRKKRKTETSTTPDKNRTNSTERKDIKQTPERASANEFIRQKEHLVNAKDAYPATYVPLKKCTYRDNLLELFLKNHRHDDCVIPYPKAQFTPIPTKVKPYADIAYCRTFPGFNKLGVFLKKDCLKNDYICEMVGEVDFRKNYVIDCKNQYSIWGTPKAKVMFHPSWPIYIDQRGSGNSCRYLRRNCDPNVELVTIRLPNNDIKFVYRALNDIEEGEELFVKWQWDKNHPILQMTEDISKFEKMDDKTKYVLIQSVDVILSSCDCGCGNNNKECPLSKAKKCINGLLKTVRSRMNNKYKLNEVLSSLQTSRKKRQPPILTRLLLEAETNQKKNIIYLVNSSMAFKGHNRASWSGLSTENLIPESDNSRGESALEANKLTDSVPFRLKPLKSHHSTEKKRKFFEIGLNYNESDITDLDKLAVPIDIPIDTLDDGTVTANSNIPESASPHTTTIQMRRKSSEGTLDGQHAHNTQTASATETNEVAAPFSIPVSTTPMSEAVSKSKKKLSFADYKKKLNK</sequence>
<dbReference type="InterPro" id="IPR019786">
    <property type="entry name" value="Zinc_finger_PHD-type_CS"/>
</dbReference>
<dbReference type="Proteomes" id="UP000006310">
    <property type="component" value="Chromosome 3"/>
</dbReference>
<reference evidence="10" key="2">
    <citation type="submission" date="2012-08" db="EMBL/GenBank/DDBJ databases">
        <title>Genome sequence of Kazachstania naganishii.</title>
        <authorList>
            <person name="Gordon J.L."/>
            <person name="Armisen D."/>
            <person name="Proux-Wera E."/>
            <person name="OhEigeartaigh S.S."/>
            <person name="Byrne K.P."/>
            <person name="Wolfe K.H."/>
        </authorList>
    </citation>
    <scope>NUCLEOTIDE SEQUENCE [LARGE SCALE GENOMIC DNA]</scope>
    <source>
        <strain evidence="10">ATCC MYA-139 / BCRC 22969 / CBS 8797 / CCRC 22969 / KCTC 17520 / NBRC 10181 / NCYC 3082</strain>
    </source>
</reference>
<evidence type="ECO:0000256" key="2">
    <source>
        <dbReference type="ARBA" id="ARBA00022771"/>
    </source>
</evidence>
<reference evidence="9 10" key="1">
    <citation type="journal article" date="2011" name="Proc. Natl. Acad. Sci. U.S.A.">
        <title>Evolutionary erosion of yeast sex chromosomes by mating-type switching accidents.</title>
        <authorList>
            <person name="Gordon J.L."/>
            <person name="Armisen D."/>
            <person name="Proux-Wera E."/>
            <person name="Oheigeartaigh S.S."/>
            <person name="Byrne K.P."/>
            <person name="Wolfe K.H."/>
        </authorList>
    </citation>
    <scope>NUCLEOTIDE SEQUENCE [LARGE SCALE GENOMIC DNA]</scope>
    <source>
        <strain evidence="10">ATCC MYA-139 / BCRC 22969 / CBS 8797 / CCRC 22969 / KCTC 17520 / NBRC 10181 / NCYC 3082</strain>
    </source>
</reference>
<dbReference type="InterPro" id="IPR001214">
    <property type="entry name" value="SET_dom"/>
</dbReference>
<evidence type="ECO:0000259" key="8">
    <source>
        <dbReference type="PROSITE" id="PS50280"/>
    </source>
</evidence>
<feature type="region of interest" description="Disordered" evidence="6">
    <location>
        <begin position="255"/>
        <end position="285"/>
    </location>
</feature>
<keyword evidence="1" id="KW-0479">Metal-binding</keyword>
<organism evidence="9 10">
    <name type="scientific">Huiozyma naganishii (strain ATCC MYA-139 / BCRC 22969 / CBS 8797 / KCTC 17520 / NBRC 10181 / NCYC 3082 / Yp74L-3)</name>
    <name type="common">Yeast</name>
    <name type="synonym">Kazachstania naganishii</name>
    <dbReference type="NCBI Taxonomy" id="1071383"/>
    <lineage>
        <taxon>Eukaryota</taxon>
        <taxon>Fungi</taxon>
        <taxon>Dikarya</taxon>
        <taxon>Ascomycota</taxon>
        <taxon>Saccharomycotina</taxon>
        <taxon>Saccharomycetes</taxon>
        <taxon>Saccharomycetales</taxon>
        <taxon>Saccharomycetaceae</taxon>
        <taxon>Huiozyma</taxon>
    </lineage>
</organism>
<evidence type="ECO:0000256" key="1">
    <source>
        <dbReference type="ARBA" id="ARBA00022723"/>
    </source>
</evidence>
<feature type="domain" description="SET" evidence="8">
    <location>
        <begin position="355"/>
        <end position="477"/>
    </location>
</feature>
<protein>
    <recommendedName>
        <fullName evidence="11">SET domain-containing protein</fullName>
    </recommendedName>
</protein>
<dbReference type="EMBL" id="HE978316">
    <property type="protein sequence ID" value="CCK69259.1"/>
    <property type="molecule type" value="Genomic_DNA"/>
</dbReference>
<dbReference type="Pfam" id="PF20826">
    <property type="entry name" value="PHD_5"/>
    <property type="match status" value="1"/>
</dbReference>
<dbReference type="InterPro" id="IPR046341">
    <property type="entry name" value="SET_dom_sf"/>
</dbReference>
<feature type="region of interest" description="Disordered" evidence="6">
    <location>
        <begin position="21"/>
        <end position="45"/>
    </location>
</feature>
<keyword evidence="3" id="KW-0862">Zinc</keyword>
<dbReference type="SMART" id="SM00249">
    <property type="entry name" value="PHD"/>
    <property type="match status" value="1"/>
</dbReference>
<proteinExistence type="predicted"/>
<dbReference type="PANTHER" id="PTHR46462">
    <property type="entry name" value="UPSET, ISOFORM A"/>
    <property type="match status" value="1"/>
</dbReference>
<gene>
    <name evidence="9" type="primary">KNAG0C01460</name>
    <name evidence="9" type="ordered locus">KNAG_0C01460</name>
</gene>
<evidence type="ECO:0000256" key="6">
    <source>
        <dbReference type="SAM" id="MobiDB-lite"/>
    </source>
</evidence>
<dbReference type="InterPro" id="IPR019787">
    <property type="entry name" value="Znf_PHD-finger"/>
</dbReference>
<dbReference type="GO" id="GO:0034967">
    <property type="term" value="C:Set3 complex"/>
    <property type="evidence" value="ECO:0007669"/>
    <property type="project" value="TreeGrafter"/>
</dbReference>
<feature type="region of interest" description="Disordered" evidence="6">
    <location>
        <begin position="710"/>
        <end position="735"/>
    </location>
</feature>
<dbReference type="AlphaFoldDB" id="J7S4E8"/>
<dbReference type="SMART" id="SM00317">
    <property type="entry name" value="SET"/>
    <property type="match status" value="1"/>
</dbReference>
<dbReference type="HOGENOM" id="CLU_017047_0_0_1"/>
<dbReference type="GO" id="GO:0008270">
    <property type="term" value="F:zinc ion binding"/>
    <property type="evidence" value="ECO:0007669"/>
    <property type="project" value="UniProtKB-KW"/>
</dbReference>
<evidence type="ECO:0000256" key="5">
    <source>
        <dbReference type="PROSITE-ProRule" id="PRU00146"/>
    </source>
</evidence>
<dbReference type="SUPFAM" id="SSF82199">
    <property type="entry name" value="SET domain"/>
    <property type="match status" value="1"/>
</dbReference>
<dbReference type="Gene3D" id="3.30.40.10">
    <property type="entry name" value="Zinc/RING finger domain, C3HC4 (zinc finger)"/>
    <property type="match status" value="1"/>
</dbReference>
<dbReference type="PROSITE" id="PS50280">
    <property type="entry name" value="SET"/>
    <property type="match status" value="1"/>
</dbReference>
<dbReference type="InterPro" id="IPR001965">
    <property type="entry name" value="Znf_PHD"/>
</dbReference>
<evidence type="ECO:0000313" key="10">
    <source>
        <dbReference type="Proteomes" id="UP000006310"/>
    </source>
</evidence>
<evidence type="ECO:0008006" key="11">
    <source>
        <dbReference type="Google" id="ProtNLM"/>
    </source>
</evidence>
<dbReference type="Gene3D" id="2.170.270.10">
    <property type="entry name" value="SET domain"/>
    <property type="match status" value="1"/>
</dbReference>
<keyword evidence="4" id="KW-0156">Chromatin regulator</keyword>
<dbReference type="SUPFAM" id="SSF57903">
    <property type="entry name" value="FYVE/PHD zinc finger"/>
    <property type="match status" value="1"/>
</dbReference>
<dbReference type="GO" id="GO:0006325">
    <property type="term" value="P:chromatin organization"/>
    <property type="evidence" value="ECO:0007669"/>
    <property type="project" value="UniProtKB-KW"/>
</dbReference>
<feature type="compositionally biased region" description="Basic and acidic residues" evidence="6">
    <location>
        <begin position="268"/>
        <end position="284"/>
    </location>
</feature>
<dbReference type="OrthoDB" id="20872at2759"/>
<evidence type="ECO:0000313" key="9">
    <source>
        <dbReference type="EMBL" id="CCK69259.1"/>
    </source>
</evidence>
<dbReference type="PANTHER" id="PTHR46462:SF3">
    <property type="entry name" value="UPSET, ISOFORM A"/>
    <property type="match status" value="1"/>
</dbReference>
<name>J7S4E8_HUIN7</name>
<dbReference type="STRING" id="1071383.J7S4E8"/>
<dbReference type="InterPro" id="IPR011011">
    <property type="entry name" value="Znf_FYVE_PHD"/>
</dbReference>
<accession>J7S4E8</accession>
<dbReference type="CDD" id="cd15550">
    <property type="entry name" value="PHD_MLL5"/>
    <property type="match status" value="1"/>
</dbReference>
<dbReference type="PROSITE" id="PS50016">
    <property type="entry name" value="ZF_PHD_2"/>
    <property type="match status" value="1"/>
</dbReference>
<dbReference type="GO" id="GO:0006355">
    <property type="term" value="P:regulation of DNA-templated transcription"/>
    <property type="evidence" value="ECO:0007669"/>
    <property type="project" value="TreeGrafter"/>
</dbReference>
<evidence type="ECO:0000256" key="3">
    <source>
        <dbReference type="ARBA" id="ARBA00022833"/>
    </source>
</evidence>
<feature type="compositionally biased region" description="Polar residues" evidence="6">
    <location>
        <begin position="721"/>
        <end position="733"/>
    </location>
</feature>
<dbReference type="GO" id="GO:0070210">
    <property type="term" value="C:Rpd3L-Expanded complex"/>
    <property type="evidence" value="ECO:0007669"/>
    <property type="project" value="TreeGrafter"/>
</dbReference>
<evidence type="ECO:0000259" key="7">
    <source>
        <dbReference type="PROSITE" id="PS50016"/>
    </source>
</evidence>
<dbReference type="InterPro" id="IPR013083">
    <property type="entry name" value="Znf_RING/FYVE/PHD"/>
</dbReference>
<feature type="compositionally biased region" description="Polar residues" evidence="6">
    <location>
        <begin position="21"/>
        <end position="36"/>
    </location>
</feature>
<dbReference type="eggNOG" id="KOG1844">
    <property type="taxonomic scope" value="Eukaryota"/>
</dbReference>
<feature type="domain" description="PHD-type" evidence="7">
    <location>
        <begin position="177"/>
        <end position="226"/>
    </location>
</feature>
<dbReference type="GeneID" id="34524939"/>
<dbReference type="KEGG" id="kng:KNAG_0C01460"/>